<dbReference type="AlphaFoldDB" id="A0A9D1ESI7"/>
<name>A0A9D1ESI7_9FIRM</name>
<gene>
    <name evidence="2" type="ORF">IAB44_07630</name>
</gene>
<proteinExistence type="predicted"/>
<reference evidence="2" key="2">
    <citation type="journal article" date="2021" name="PeerJ">
        <title>Extensive microbial diversity within the chicken gut microbiome revealed by metagenomics and culture.</title>
        <authorList>
            <person name="Gilroy R."/>
            <person name="Ravi A."/>
            <person name="Getino M."/>
            <person name="Pursley I."/>
            <person name="Horton D.L."/>
            <person name="Alikhan N.F."/>
            <person name="Baker D."/>
            <person name="Gharbi K."/>
            <person name="Hall N."/>
            <person name="Watson M."/>
            <person name="Adriaenssens E.M."/>
            <person name="Foster-Nyarko E."/>
            <person name="Jarju S."/>
            <person name="Secka A."/>
            <person name="Antonio M."/>
            <person name="Oren A."/>
            <person name="Chaudhuri R.R."/>
            <person name="La Ragione R."/>
            <person name="Hildebrand F."/>
            <person name="Pallen M.J."/>
        </authorList>
    </citation>
    <scope>NUCLEOTIDE SEQUENCE</scope>
    <source>
        <strain evidence="2">CHK190-19873</strain>
    </source>
</reference>
<feature type="chain" id="PRO_5039270261" evidence="1">
    <location>
        <begin position="28"/>
        <end position="130"/>
    </location>
</feature>
<feature type="signal peptide" evidence="1">
    <location>
        <begin position="1"/>
        <end position="27"/>
    </location>
</feature>
<reference evidence="2" key="1">
    <citation type="submission" date="2020-10" db="EMBL/GenBank/DDBJ databases">
        <authorList>
            <person name="Gilroy R."/>
        </authorList>
    </citation>
    <scope>NUCLEOTIDE SEQUENCE</scope>
    <source>
        <strain evidence="2">CHK190-19873</strain>
    </source>
</reference>
<evidence type="ECO:0000313" key="3">
    <source>
        <dbReference type="Proteomes" id="UP000823935"/>
    </source>
</evidence>
<protein>
    <submittedName>
        <fullName evidence="2">Uncharacterized protein</fullName>
    </submittedName>
</protein>
<dbReference type="Proteomes" id="UP000823935">
    <property type="component" value="Unassembled WGS sequence"/>
</dbReference>
<accession>A0A9D1ESI7</accession>
<evidence type="ECO:0000256" key="1">
    <source>
        <dbReference type="SAM" id="SignalP"/>
    </source>
</evidence>
<dbReference type="EMBL" id="DVIQ01000038">
    <property type="protein sequence ID" value="HIS31404.1"/>
    <property type="molecule type" value="Genomic_DNA"/>
</dbReference>
<organism evidence="2 3">
    <name type="scientific">Candidatus Limivivens intestinipullorum</name>
    <dbReference type="NCBI Taxonomy" id="2840858"/>
    <lineage>
        <taxon>Bacteria</taxon>
        <taxon>Bacillati</taxon>
        <taxon>Bacillota</taxon>
        <taxon>Clostridia</taxon>
        <taxon>Lachnospirales</taxon>
        <taxon>Lachnospiraceae</taxon>
        <taxon>Lachnospiraceae incertae sedis</taxon>
        <taxon>Candidatus Limivivens</taxon>
    </lineage>
</organism>
<keyword evidence="1" id="KW-0732">Signal</keyword>
<comment type="caution">
    <text evidence="2">The sequence shown here is derived from an EMBL/GenBank/DDBJ whole genome shotgun (WGS) entry which is preliminary data.</text>
</comment>
<sequence>MKKIVKRILASLTLGIVAISSAVAVNAASVSGSLNGYSVSGSLNNTSGNKAAATASTSYGGGTAAIYTEVTLEWGFGNRTGTARNSGSGDRNKVTATATASDYGSVFLSARGSHKVSAGSYFWSDTTSIG</sequence>
<evidence type="ECO:0000313" key="2">
    <source>
        <dbReference type="EMBL" id="HIS31404.1"/>
    </source>
</evidence>